<evidence type="ECO:0000313" key="3">
    <source>
        <dbReference type="WBParaSite" id="ECPE_0001641501-mRNA-1"/>
    </source>
</evidence>
<dbReference type="Proteomes" id="UP000272942">
    <property type="component" value="Unassembled WGS sequence"/>
</dbReference>
<dbReference type="EMBL" id="UZAN01064057">
    <property type="protein sequence ID" value="VDP93644.1"/>
    <property type="molecule type" value="Genomic_DNA"/>
</dbReference>
<evidence type="ECO:0000313" key="1">
    <source>
        <dbReference type="EMBL" id="VDP93644.1"/>
    </source>
</evidence>
<accession>A0A183BAY7</accession>
<evidence type="ECO:0000313" key="2">
    <source>
        <dbReference type="Proteomes" id="UP000272942"/>
    </source>
</evidence>
<organism evidence="3">
    <name type="scientific">Echinostoma caproni</name>
    <dbReference type="NCBI Taxonomy" id="27848"/>
    <lineage>
        <taxon>Eukaryota</taxon>
        <taxon>Metazoa</taxon>
        <taxon>Spiralia</taxon>
        <taxon>Lophotrochozoa</taxon>
        <taxon>Platyhelminthes</taxon>
        <taxon>Trematoda</taxon>
        <taxon>Digenea</taxon>
        <taxon>Plagiorchiida</taxon>
        <taxon>Echinostomata</taxon>
        <taxon>Echinostomatoidea</taxon>
        <taxon>Echinostomatidae</taxon>
        <taxon>Echinostoma</taxon>
    </lineage>
</organism>
<gene>
    <name evidence="1" type="ORF">ECPE_LOCUS16372</name>
</gene>
<reference evidence="3" key="1">
    <citation type="submission" date="2016-06" db="UniProtKB">
        <authorList>
            <consortium name="WormBaseParasite"/>
        </authorList>
    </citation>
    <scope>IDENTIFICATION</scope>
</reference>
<sequence>MPSYFGIKETRSSIRRMRFDASTARFISGTNAITRPEAVRLNTIAANALRVEWKNEKETKEDSELSMEKKLGGHFRPILSIKIIDIYQYKFTKIGTNANSSSF</sequence>
<reference evidence="1 2" key="2">
    <citation type="submission" date="2018-11" db="EMBL/GenBank/DDBJ databases">
        <authorList>
            <consortium name="Pathogen Informatics"/>
        </authorList>
    </citation>
    <scope>NUCLEOTIDE SEQUENCE [LARGE SCALE GENOMIC DNA]</scope>
    <source>
        <strain evidence="1 2">Egypt</strain>
    </source>
</reference>
<proteinExistence type="predicted"/>
<dbReference type="AlphaFoldDB" id="A0A183BAY7"/>
<keyword evidence="2" id="KW-1185">Reference proteome</keyword>
<protein>
    <submittedName>
        <fullName evidence="1 3">Uncharacterized protein</fullName>
    </submittedName>
</protein>
<name>A0A183BAY7_9TREM</name>
<dbReference type="WBParaSite" id="ECPE_0001641501-mRNA-1">
    <property type="protein sequence ID" value="ECPE_0001641501-mRNA-1"/>
    <property type="gene ID" value="ECPE_0001641501"/>
</dbReference>